<dbReference type="KEGG" id="dau:Daud_0350"/>
<feature type="transmembrane region" description="Helical" evidence="8">
    <location>
        <begin position="166"/>
        <end position="185"/>
    </location>
</feature>
<keyword evidence="4" id="KW-1003">Cell membrane</keyword>
<evidence type="ECO:0000256" key="6">
    <source>
        <dbReference type="ARBA" id="ARBA00022989"/>
    </source>
</evidence>
<dbReference type="AlphaFoldDB" id="B1I1D6"/>
<keyword evidence="7 8" id="KW-0472">Membrane</keyword>
<dbReference type="eggNOG" id="COG1296">
    <property type="taxonomic scope" value="Bacteria"/>
</dbReference>
<feature type="transmembrane region" description="Helical" evidence="8">
    <location>
        <begin position="20"/>
        <end position="40"/>
    </location>
</feature>
<protein>
    <submittedName>
        <fullName evidence="9">AzlC family protein</fullName>
    </submittedName>
</protein>
<evidence type="ECO:0000313" key="9">
    <source>
        <dbReference type="EMBL" id="ACA58908.1"/>
    </source>
</evidence>
<evidence type="ECO:0000256" key="8">
    <source>
        <dbReference type="SAM" id="Phobius"/>
    </source>
</evidence>
<reference evidence="9 10" key="2">
    <citation type="journal article" date="2008" name="Science">
        <title>Environmental genomics reveals a single-species ecosystem deep within Earth.</title>
        <authorList>
            <person name="Chivian D."/>
            <person name="Brodie E.L."/>
            <person name="Alm E.J."/>
            <person name="Culley D.E."/>
            <person name="Dehal P.S."/>
            <person name="Desantis T.Z."/>
            <person name="Gihring T.M."/>
            <person name="Lapidus A."/>
            <person name="Lin L.H."/>
            <person name="Lowry S.R."/>
            <person name="Moser D.P."/>
            <person name="Richardson P.M."/>
            <person name="Southam G."/>
            <person name="Wanger G."/>
            <person name="Pratt L.M."/>
            <person name="Andersen G.L."/>
            <person name="Hazen T.C."/>
            <person name="Brockman F.J."/>
            <person name="Arkin A.P."/>
            <person name="Onstott T.C."/>
        </authorList>
    </citation>
    <scope>NUCLEOTIDE SEQUENCE [LARGE SCALE GENOMIC DNA]</scope>
    <source>
        <strain evidence="9 10">MP104C</strain>
    </source>
</reference>
<organism evidence="9 10">
    <name type="scientific">Desulforudis audaxviator (strain MP104C)</name>
    <dbReference type="NCBI Taxonomy" id="477974"/>
    <lineage>
        <taxon>Bacteria</taxon>
        <taxon>Bacillati</taxon>
        <taxon>Bacillota</taxon>
        <taxon>Clostridia</taxon>
        <taxon>Thermoanaerobacterales</taxon>
        <taxon>Candidatus Desulforudaceae</taxon>
        <taxon>Candidatus Desulforudis</taxon>
    </lineage>
</organism>
<gene>
    <name evidence="9" type="ordered locus">Daud_0350</name>
</gene>
<evidence type="ECO:0000256" key="7">
    <source>
        <dbReference type="ARBA" id="ARBA00023136"/>
    </source>
</evidence>
<feature type="transmembrane region" description="Helical" evidence="8">
    <location>
        <begin position="137"/>
        <end position="160"/>
    </location>
</feature>
<evidence type="ECO:0000313" key="10">
    <source>
        <dbReference type="Proteomes" id="UP000008544"/>
    </source>
</evidence>
<keyword evidence="3" id="KW-0813">Transport</keyword>
<dbReference type="GO" id="GO:1903785">
    <property type="term" value="P:L-valine transmembrane transport"/>
    <property type="evidence" value="ECO:0007669"/>
    <property type="project" value="TreeGrafter"/>
</dbReference>
<evidence type="ECO:0000256" key="2">
    <source>
        <dbReference type="ARBA" id="ARBA00010735"/>
    </source>
</evidence>
<evidence type="ECO:0000256" key="5">
    <source>
        <dbReference type="ARBA" id="ARBA00022692"/>
    </source>
</evidence>
<proteinExistence type="inferred from homology"/>
<accession>B1I1D6</accession>
<dbReference type="InterPro" id="IPR011606">
    <property type="entry name" value="Brnchd-chn_aa_trnsp_permease"/>
</dbReference>
<evidence type="ECO:0000256" key="4">
    <source>
        <dbReference type="ARBA" id="ARBA00022475"/>
    </source>
</evidence>
<dbReference type="Pfam" id="PF03591">
    <property type="entry name" value="AzlC"/>
    <property type="match status" value="1"/>
</dbReference>
<evidence type="ECO:0000256" key="1">
    <source>
        <dbReference type="ARBA" id="ARBA00004651"/>
    </source>
</evidence>
<feature type="transmembrane region" description="Helical" evidence="8">
    <location>
        <begin position="52"/>
        <end position="73"/>
    </location>
</feature>
<keyword evidence="6 8" id="KW-1133">Transmembrane helix</keyword>
<comment type="similarity">
    <text evidence="2">Belongs to the AzlC family.</text>
</comment>
<feature type="transmembrane region" description="Helical" evidence="8">
    <location>
        <begin position="192"/>
        <end position="211"/>
    </location>
</feature>
<name>B1I1D6_DESAP</name>
<keyword evidence="10" id="KW-1185">Reference proteome</keyword>
<dbReference type="OrthoDB" id="3177005at2"/>
<dbReference type="PANTHER" id="PTHR34979">
    <property type="entry name" value="INNER MEMBRANE PROTEIN YGAZ"/>
    <property type="match status" value="1"/>
</dbReference>
<evidence type="ECO:0000256" key="3">
    <source>
        <dbReference type="ARBA" id="ARBA00022448"/>
    </source>
</evidence>
<reference evidence="10" key="1">
    <citation type="submission" date="2007-10" db="EMBL/GenBank/DDBJ databases">
        <title>Complete sequence of chromosome of Desulforudis audaxviator MP104C.</title>
        <authorList>
            <person name="Copeland A."/>
            <person name="Lucas S."/>
            <person name="Lapidus A."/>
            <person name="Barry K."/>
            <person name="Glavina del Rio T."/>
            <person name="Dalin E."/>
            <person name="Tice H."/>
            <person name="Bruce D."/>
            <person name="Pitluck S."/>
            <person name="Lowry S.R."/>
            <person name="Larimer F."/>
            <person name="Land M.L."/>
            <person name="Hauser L."/>
            <person name="Kyrpides N."/>
            <person name="Ivanova N.N."/>
            <person name="Richardson P."/>
        </authorList>
    </citation>
    <scope>NUCLEOTIDE SEQUENCE [LARGE SCALE GENOMIC DNA]</scope>
    <source>
        <strain evidence="10">MP104C</strain>
    </source>
</reference>
<keyword evidence="5 8" id="KW-0812">Transmembrane</keyword>
<feature type="transmembrane region" description="Helical" evidence="8">
    <location>
        <begin position="79"/>
        <end position="102"/>
    </location>
</feature>
<dbReference type="PANTHER" id="PTHR34979:SF1">
    <property type="entry name" value="INNER MEMBRANE PROTEIN YGAZ"/>
    <property type="match status" value="1"/>
</dbReference>
<dbReference type="RefSeq" id="WP_012301500.1">
    <property type="nucleotide sequence ID" value="NC_010424.1"/>
</dbReference>
<sequence>MQPDATVGNAHPSAELAAGVTRAVPIMLGYVVLAIAFGILAREAGLTIPETIAMSVIVFAGASQFIAAGMFAAAMSPAAIIMTTFLVNLRHILMSAALAPYLRGLRFHSYALLGWGVTDETFALNSTEYSRQPRHHWFIYGTNFAAYASWITGTVIGAFFGSIVPGIEQLPLGFALPAMFICLLVMQLSDRLLLYAAVLAGGLSLLLGQLLEGNWNIILATVITATVASGWEKWKSSG</sequence>
<dbReference type="EMBL" id="CP000860">
    <property type="protein sequence ID" value="ACA58908.1"/>
    <property type="molecule type" value="Genomic_DNA"/>
</dbReference>
<dbReference type="GO" id="GO:0005886">
    <property type="term" value="C:plasma membrane"/>
    <property type="evidence" value="ECO:0007669"/>
    <property type="project" value="UniProtKB-SubCell"/>
</dbReference>
<dbReference type="STRING" id="477974.Daud_0350"/>
<dbReference type="Proteomes" id="UP000008544">
    <property type="component" value="Chromosome"/>
</dbReference>
<dbReference type="HOGENOM" id="CLU_065777_2_0_9"/>
<comment type="subcellular location">
    <subcellularLocation>
        <location evidence="1">Cell membrane</location>
        <topology evidence="1">Multi-pass membrane protein</topology>
    </subcellularLocation>
</comment>